<reference evidence="6 7" key="1">
    <citation type="submission" date="2020-10" db="EMBL/GenBank/DDBJ databases">
        <title>The Coptis chinensis genome and diversification of protoberbering-type alkaloids.</title>
        <authorList>
            <person name="Wang B."/>
            <person name="Shu S."/>
            <person name="Song C."/>
            <person name="Liu Y."/>
        </authorList>
    </citation>
    <scope>NUCLEOTIDE SEQUENCE [LARGE SCALE GENOMIC DNA]</scope>
    <source>
        <strain evidence="6">HL-2020</strain>
        <tissue evidence="6">Leaf</tissue>
    </source>
</reference>
<dbReference type="PROSITE" id="PS50966">
    <property type="entry name" value="ZF_SWIM"/>
    <property type="match status" value="1"/>
</dbReference>
<evidence type="ECO:0000259" key="5">
    <source>
        <dbReference type="PROSITE" id="PS50966"/>
    </source>
</evidence>
<accession>A0A835HV84</accession>
<dbReference type="AlphaFoldDB" id="A0A835HV84"/>
<dbReference type="PANTHER" id="PTHR31973:SF187">
    <property type="entry name" value="MUTATOR TRANSPOSASE MUDRA PROTEIN"/>
    <property type="match status" value="1"/>
</dbReference>
<organism evidence="6 7">
    <name type="scientific">Coptis chinensis</name>
    <dbReference type="NCBI Taxonomy" id="261450"/>
    <lineage>
        <taxon>Eukaryota</taxon>
        <taxon>Viridiplantae</taxon>
        <taxon>Streptophyta</taxon>
        <taxon>Embryophyta</taxon>
        <taxon>Tracheophyta</taxon>
        <taxon>Spermatophyta</taxon>
        <taxon>Magnoliopsida</taxon>
        <taxon>Ranunculales</taxon>
        <taxon>Ranunculaceae</taxon>
        <taxon>Coptidoideae</taxon>
        <taxon>Coptis</taxon>
    </lineage>
</organism>
<dbReference type="InterPro" id="IPR007527">
    <property type="entry name" value="Znf_SWIM"/>
</dbReference>
<evidence type="ECO:0000313" key="7">
    <source>
        <dbReference type="Proteomes" id="UP000631114"/>
    </source>
</evidence>
<gene>
    <name evidence="6" type="ORF">IFM89_011305</name>
</gene>
<evidence type="ECO:0000313" key="6">
    <source>
        <dbReference type="EMBL" id="KAF9604938.1"/>
    </source>
</evidence>
<comment type="caution">
    <text evidence="6">The sequence shown here is derived from an EMBL/GenBank/DDBJ whole genome shotgun (WGS) entry which is preliminary data.</text>
</comment>
<keyword evidence="7" id="KW-1185">Reference proteome</keyword>
<keyword evidence="2 4" id="KW-0863">Zinc-finger</keyword>
<dbReference type="GO" id="GO:0008270">
    <property type="term" value="F:zinc ion binding"/>
    <property type="evidence" value="ECO:0007669"/>
    <property type="project" value="UniProtKB-KW"/>
</dbReference>
<dbReference type="InterPro" id="IPR006564">
    <property type="entry name" value="Znf_PMZ"/>
</dbReference>
<evidence type="ECO:0000256" key="2">
    <source>
        <dbReference type="ARBA" id="ARBA00022771"/>
    </source>
</evidence>
<evidence type="ECO:0000256" key="3">
    <source>
        <dbReference type="ARBA" id="ARBA00022833"/>
    </source>
</evidence>
<dbReference type="EMBL" id="JADFTS010000005">
    <property type="protein sequence ID" value="KAF9604938.1"/>
    <property type="molecule type" value="Genomic_DNA"/>
</dbReference>
<feature type="domain" description="SWIM-type" evidence="5">
    <location>
        <begin position="78"/>
        <end position="118"/>
    </location>
</feature>
<keyword evidence="3" id="KW-0862">Zinc</keyword>
<dbReference type="SMART" id="SM00575">
    <property type="entry name" value="ZnF_PMZ"/>
    <property type="match status" value="1"/>
</dbReference>
<proteinExistence type="predicted"/>
<sequence length="168" mass="19592">MCSNIAECFNSWIAAERYMPVTSMVDKIHIKIMDMMFKHREKCRGWSSKLCPKMEKVLAQNITVGQTWKVTKSSDFVFEVHYERSHCVDLRFFRCSCGRWLNQGFPCAHALQCILRIGEDVYKFCDSYFLVNAFHELYSHAIVLILDYEKPLEVNKGAHISPLKLGEL</sequence>
<keyword evidence="1" id="KW-0479">Metal-binding</keyword>
<dbReference type="Proteomes" id="UP000631114">
    <property type="component" value="Unassembled WGS sequence"/>
</dbReference>
<dbReference type="OrthoDB" id="1895098at2759"/>
<protein>
    <recommendedName>
        <fullName evidence="5">SWIM-type domain-containing protein</fullName>
    </recommendedName>
</protein>
<dbReference type="PANTHER" id="PTHR31973">
    <property type="entry name" value="POLYPROTEIN, PUTATIVE-RELATED"/>
    <property type="match status" value="1"/>
</dbReference>
<name>A0A835HV84_9MAGN</name>
<evidence type="ECO:0000256" key="4">
    <source>
        <dbReference type="PROSITE-ProRule" id="PRU00325"/>
    </source>
</evidence>
<evidence type="ECO:0000256" key="1">
    <source>
        <dbReference type="ARBA" id="ARBA00022723"/>
    </source>
</evidence>